<evidence type="ECO:0000313" key="2">
    <source>
        <dbReference type="EMBL" id="SJL18147.1"/>
    </source>
</evidence>
<reference evidence="3" key="1">
    <citation type="journal article" date="2017" name="Nat. Ecol. Evol.">
        <title>Genome expansion and lineage-specific genetic innovations in the forest pathogenic fungi Armillaria.</title>
        <authorList>
            <person name="Sipos G."/>
            <person name="Prasanna A.N."/>
            <person name="Walter M.C."/>
            <person name="O'Connor E."/>
            <person name="Balint B."/>
            <person name="Krizsan K."/>
            <person name="Kiss B."/>
            <person name="Hess J."/>
            <person name="Varga T."/>
            <person name="Slot J."/>
            <person name="Riley R."/>
            <person name="Boka B."/>
            <person name="Rigling D."/>
            <person name="Barry K."/>
            <person name="Lee J."/>
            <person name="Mihaltcheva S."/>
            <person name="LaButti K."/>
            <person name="Lipzen A."/>
            <person name="Waldron R."/>
            <person name="Moloney N.M."/>
            <person name="Sperisen C."/>
            <person name="Kredics L."/>
            <person name="Vagvoelgyi C."/>
            <person name="Patrignani A."/>
            <person name="Fitzpatrick D."/>
            <person name="Nagy I."/>
            <person name="Doyle S."/>
            <person name="Anderson J.B."/>
            <person name="Grigoriev I.V."/>
            <person name="Gueldener U."/>
            <person name="Muensterkoetter M."/>
            <person name="Nagy L.G."/>
        </authorList>
    </citation>
    <scope>NUCLEOTIDE SEQUENCE [LARGE SCALE GENOMIC DNA]</scope>
    <source>
        <strain evidence="3">C18/9</strain>
    </source>
</reference>
<evidence type="ECO:0000313" key="3">
    <source>
        <dbReference type="Proteomes" id="UP000219338"/>
    </source>
</evidence>
<organism evidence="1 3">
    <name type="scientific">Armillaria ostoyae</name>
    <name type="common">Armillaria root rot fungus</name>
    <dbReference type="NCBI Taxonomy" id="47428"/>
    <lineage>
        <taxon>Eukaryota</taxon>
        <taxon>Fungi</taxon>
        <taxon>Dikarya</taxon>
        <taxon>Basidiomycota</taxon>
        <taxon>Agaricomycotina</taxon>
        <taxon>Agaricomycetes</taxon>
        <taxon>Agaricomycetidae</taxon>
        <taxon>Agaricales</taxon>
        <taxon>Marasmiineae</taxon>
        <taxon>Physalacriaceae</taxon>
        <taxon>Armillaria</taxon>
    </lineage>
</organism>
<evidence type="ECO:0000313" key="1">
    <source>
        <dbReference type="EMBL" id="SJL07114.1"/>
    </source>
</evidence>
<accession>A0A284REG9</accession>
<name>A0A284REG9_ARMOS</name>
<protein>
    <submittedName>
        <fullName evidence="1">Uncharacterized protein</fullName>
    </submittedName>
</protein>
<gene>
    <name evidence="1" type="ORF">ARMOST_10457</name>
    <name evidence="2" type="ORF">ARMOST_21720</name>
</gene>
<sequence>MAEDDDEGFFTYIPRRHHLLQPIDNPNDELTPAQGEQNFSALSLVASETGSSTRIVADDGAAMDLIWRGPPFFVTAVHQYPRPGQVWRDDFGWGTRRVVLQRTGWNGTFCALFASTISLDSRRRGARCVVVAFKVNNSVEAPSFRPL</sequence>
<proteinExistence type="predicted"/>
<dbReference type="EMBL" id="FUEG01000008">
    <property type="protein sequence ID" value="SJL07114.1"/>
    <property type="molecule type" value="Genomic_DNA"/>
</dbReference>
<keyword evidence="3" id="KW-1185">Reference proteome</keyword>
<reference evidence="1" key="2">
    <citation type="submission" date="2017-01" db="EMBL/GenBank/DDBJ databases">
        <authorList>
            <person name="Mah S.A."/>
            <person name="Swanson W.J."/>
            <person name="Moy G.W."/>
            <person name="Vacquier V.D."/>
        </authorList>
    </citation>
    <scope>NUCLEOTIDE SEQUENCE [LARGE SCALE GENOMIC DNA]</scope>
    <source>
        <strain evidence="1">C18/9</strain>
    </source>
</reference>
<dbReference type="EMBL" id="FUEG01000054">
    <property type="protein sequence ID" value="SJL18147.1"/>
    <property type="molecule type" value="Genomic_DNA"/>
</dbReference>
<dbReference type="OrthoDB" id="3114702at2759"/>
<dbReference type="Proteomes" id="UP000219338">
    <property type="component" value="Unassembled WGS sequence"/>
</dbReference>
<dbReference type="AlphaFoldDB" id="A0A284REG9"/>